<evidence type="ECO:0000313" key="24">
    <source>
        <dbReference type="EMBL" id="NXM01378.1"/>
    </source>
</evidence>
<feature type="binding site" evidence="20">
    <location>
        <position position="129"/>
    </location>
    <ligand>
        <name>Ca(2+)</name>
        <dbReference type="ChEBI" id="CHEBI:29108"/>
        <label>1</label>
    </ligand>
</feature>
<dbReference type="GO" id="GO:0016540">
    <property type="term" value="P:protein autoprocessing"/>
    <property type="evidence" value="ECO:0007669"/>
    <property type="project" value="InterPro"/>
</dbReference>
<feature type="binding site" evidence="20">
    <location>
        <position position="93"/>
    </location>
    <ligand>
        <name>Ca(2+)</name>
        <dbReference type="ChEBI" id="CHEBI:29108"/>
        <label>1</label>
    </ligand>
</feature>
<evidence type="ECO:0000256" key="14">
    <source>
        <dbReference type="ARBA" id="ARBA00023034"/>
    </source>
</evidence>
<dbReference type="GO" id="GO:0010628">
    <property type="term" value="P:positive regulation of gene expression"/>
    <property type="evidence" value="ECO:0007669"/>
    <property type="project" value="UniProtKB-ARBA"/>
</dbReference>
<keyword evidence="13 20" id="KW-0106">Calcium</keyword>
<evidence type="ECO:0000256" key="1">
    <source>
        <dbReference type="ARBA" id="ARBA00004586"/>
    </source>
</evidence>
<dbReference type="GO" id="GO:0030182">
    <property type="term" value="P:neuron differentiation"/>
    <property type="evidence" value="ECO:0007669"/>
    <property type="project" value="UniProtKB-ARBA"/>
</dbReference>
<dbReference type="Gene3D" id="3.30.1380.10">
    <property type="match status" value="1"/>
</dbReference>
<feature type="binding site" evidence="20">
    <location>
        <position position="134"/>
    </location>
    <ligand>
        <name>Ca(2+)</name>
        <dbReference type="ChEBI" id="CHEBI:29108"/>
        <label>2</label>
    </ligand>
</feature>
<organism evidence="24 25">
    <name type="scientific">Tyrannus savana</name>
    <name type="common">Fork-tailed flycatcher</name>
    <name type="synonym">Muscivora tyrannus</name>
    <dbReference type="NCBI Taxonomy" id="137541"/>
    <lineage>
        <taxon>Eukaryota</taxon>
        <taxon>Metazoa</taxon>
        <taxon>Chordata</taxon>
        <taxon>Craniata</taxon>
        <taxon>Vertebrata</taxon>
        <taxon>Euteleostomi</taxon>
        <taxon>Archelosauria</taxon>
        <taxon>Archosauria</taxon>
        <taxon>Dinosauria</taxon>
        <taxon>Saurischia</taxon>
        <taxon>Theropoda</taxon>
        <taxon>Coelurosauria</taxon>
        <taxon>Aves</taxon>
        <taxon>Neognathae</taxon>
        <taxon>Neoaves</taxon>
        <taxon>Telluraves</taxon>
        <taxon>Australaves</taxon>
        <taxon>Passeriformes</taxon>
        <taxon>Tyrannidae</taxon>
        <taxon>Tyrannus</taxon>
    </lineage>
</organism>
<feature type="binding site" evidence="20">
    <location>
        <position position="143"/>
    </location>
    <ligand>
        <name>Zn(2+)</name>
        <dbReference type="ChEBI" id="CHEBI:29105"/>
    </ligand>
</feature>
<comment type="function">
    <molecule>Protein hedgehog N-product</molecule>
    <text evidence="21">The dually lipidated hedgehog protein N-product is a morphogen which is essential for a variety of patterning events during development.</text>
</comment>
<evidence type="ECO:0000256" key="7">
    <source>
        <dbReference type="ARBA" id="ARBA00022723"/>
    </source>
</evidence>
<keyword evidence="17" id="KW-0449">Lipoprotein</keyword>
<dbReference type="GO" id="GO:0001708">
    <property type="term" value="P:cell fate specification"/>
    <property type="evidence" value="ECO:0007669"/>
    <property type="project" value="TreeGrafter"/>
</dbReference>
<evidence type="ECO:0000256" key="20">
    <source>
        <dbReference type="PIRSR" id="PIRSR009400-2"/>
    </source>
</evidence>
<feature type="binding site" evidence="20">
    <location>
        <position position="185"/>
    </location>
    <ligand>
        <name>Zn(2+)</name>
        <dbReference type="ChEBI" id="CHEBI:29105"/>
    </ligand>
</feature>
<evidence type="ECO:0000256" key="15">
    <source>
        <dbReference type="ARBA" id="ARBA00023136"/>
    </source>
</evidence>
<dbReference type="InterPro" id="IPR009045">
    <property type="entry name" value="Zn_M74/Hedgehog-like"/>
</dbReference>
<feature type="domain" description="Hint" evidence="23">
    <location>
        <begin position="199"/>
        <end position="309"/>
    </location>
</feature>
<feature type="site" description="Involved in cholesterol transfer" evidence="19">
    <location>
        <position position="246"/>
    </location>
</feature>
<dbReference type="InterPro" id="IPR050387">
    <property type="entry name" value="Hedgehog_Signaling"/>
</dbReference>
<evidence type="ECO:0000256" key="4">
    <source>
        <dbReference type="ARBA" id="ARBA00022475"/>
    </source>
</evidence>
<feature type="binding site" evidence="20">
    <location>
        <position position="132"/>
    </location>
    <ligand>
        <name>Ca(2+)</name>
        <dbReference type="ChEBI" id="CHEBI:29108"/>
        <label>2</label>
    </ligand>
</feature>
<keyword evidence="4 21" id="KW-1003">Cell membrane</keyword>
<feature type="site" description="Involved in auto-cleavage" evidence="19">
    <location>
        <position position="270"/>
    </location>
</feature>
<comment type="function">
    <molecule>Protein hedgehog</molecule>
    <text evidence="21">The C-terminal part of the hedgehog protein precursor displays an autoproteolysis activity that results in the cleavage of the full-length protein into two parts (N-product and C-product). In addition, the C-terminal part displays a cholesterol transferase activity that results by the covalent attachment of a cholesterol moiety to the C-terminal of the newly generated N-product.</text>
</comment>
<comment type="caution">
    <text evidence="24">The sequence shown here is derived from an EMBL/GenBank/DDBJ whole genome shotgun (WGS) entry which is preliminary data.</text>
</comment>
<evidence type="ECO:0000256" key="11">
    <source>
        <dbReference type="ARBA" id="ARBA00022824"/>
    </source>
</evidence>
<evidence type="ECO:0000256" key="12">
    <source>
        <dbReference type="ARBA" id="ARBA00022833"/>
    </source>
</evidence>
<dbReference type="GO" id="GO:0051094">
    <property type="term" value="P:positive regulation of developmental process"/>
    <property type="evidence" value="ECO:0007669"/>
    <property type="project" value="UniProtKB-ARBA"/>
</dbReference>
<dbReference type="GO" id="GO:0008233">
    <property type="term" value="F:peptidase activity"/>
    <property type="evidence" value="ECO:0007669"/>
    <property type="project" value="UniProtKB-UniRule"/>
</dbReference>
<accession>A0A7L0XE55</accession>
<reference evidence="24 25" key="1">
    <citation type="submission" date="2019-09" db="EMBL/GenBank/DDBJ databases">
        <title>Bird 10,000 Genomes (B10K) Project - Family phase.</title>
        <authorList>
            <person name="Zhang G."/>
        </authorList>
    </citation>
    <scope>NUCLEOTIDE SEQUENCE [LARGE SCALE GENOMIC DNA]</scope>
    <source>
        <strain evidence="24">B10K-DU-001-37</strain>
        <tissue evidence="24">Muscle</tissue>
    </source>
</reference>
<dbReference type="GO" id="GO:0005615">
    <property type="term" value="C:extracellular space"/>
    <property type="evidence" value="ECO:0007669"/>
    <property type="project" value="TreeGrafter"/>
</dbReference>
<evidence type="ECO:0000259" key="23">
    <source>
        <dbReference type="SMART" id="SM00306"/>
    </source>
</evidence>
<evidence type="ECO:0000256" key="22">
    <source>
        <dbReference type="SAM" id="SignalP"/>
    </source>
</evidence>
<feature type="binding site" evidence="20">
    <location>
        <position position="92"/>
    </location>
    <ligand>
        <name>Ca(2+)</name>
        <dbReference type="ChEBI" id="CHEBI:29108"/>
        <label>1</label>
    </ligand>
</feature>
<dbReference type="Gene3D" id="2.170.16.10">
    <property type="entry name" value="Hedgehog/Intein (Hint) domain"/>
    <property type="match status" value="1"/>
</dbReference>
<dbReference type="PANTHER" id="PTHR11889">
    <property type="entry name" value="HEDGEHOG"/>
    <property type="match status" value="1"/>
</dbReference>
<dbReference type="PANTHER" id="PTHR11889:SF36">
    <property type="entry name" value="SONIC HEDGEHOG PROTEIN"/>
    <property type="match status" value="1"/>
</dbReference>
<dbReference type="Pfam" id="PF01085">
    <property type="entry name" value="HH_signal"/>
    <property type="match status" value="1"/>
</dbReference>
<feature type="site" description="Essential for auto-cleavage" evidence="19">
    <location>
        <position position="273"/>
    </location>
</feature>
<dbReference type="FunFam" id="3.30.1380.10:FF:000001">
    <property type="entry name" value="Indian hedgehog"/>
    <property type="match status" value="1"/>
</dbReference>
<evidence type="ECO:0000256" key="21">
    <source>
        <dbReference type="RuleBase" id="RU280812"/>
    </source>
</evidence>
<keyword evidence="10 21" id="KW-0068">Autocatalytic cleavage</keyword>
<dbReference type="GO" id="GO:0005509">
    <property type="term" value="F:calcium ion binding"/>
    <property type="evidence" value="ECO:0007669"/>
    <property type="project" value="TreeGrafter"/>
</dbReference>
<feature type="binding site" evidence="20">
    <location>
        <position position="128"/>
    </location>
    <ligand>
        <name>Ca(2+)</name>
        <dbReference type="ChEBI" id="CHEBI:29108"/>
        <label>1</label>
    </ligand>
</feature>
<dbReference type="Pfam" id="PF01079">
    <property type="entry name" value="Hint"/>
    <property type="match status" value="1"/>
</dbReference>
<dbReference type="PIRSF" id="PIRSF009400">
    <property type="entry name" value="Peptidase_C46"/>
    <property type="match status" value="1"/>
</dbReference>
<evidence type="ECO:0000256" key="6">
    <source>
        <dbReference type="ARBA" id="ARBA00022679"/>
    </source>
</evidence>
<dbReference type="InterPro" id="IPR001767">
    <property type="entry name" value="Hedgehog_Hint"/>
</dbReference>
<feature type="binding site" evidence="20">
    <location>
        <position position="98"/>
    </location>
    <ligand>
        <name>Ca(2+)</name>
        <dbReference type="ChEBI" id="CHEBI:29108"/>
        <label>1</label>
    </ligand>
</feature>
<feature type="binding site" evidence="20">
    <location>
        <position position="129"/>
    </location>
    <ligand>
        <name>Ca(2+)</name>
        <dbReference type="ChEBI" id="CHEBI:29108"/>
        <label>2</label>
    </ligand>
</feature>
<evidence type="ECO:0000256" key="9">
    <source>
        <dbReference type="ARBA" id="ARBA00022801"/>
    </source>
</evidence>
<feature type="binding site" evidence="20">
    <location>
        <position position="93"/>
    </location>
    <ligand>
        <name>Ca(2+)</name>
        <dbReference type="ChEBI" id="CHEBI:29108"/>
        <label>2</label>
    </ligand>
</feature>
<keyword evidence="12 20" id="KW-0862">Zinc</keyword>
<keyword evidence="9 21" id="KW-0378">Hydrolase</keyword>
<dbReference type="SMART" id="SM00306">
    <property type="entry name" value="HintN"/>
    <property type="match status" value="1"/>
</dbReference>
<keyword evidence="5 21" id="KW-0645">Protease</keyword>
<dbReference type="InterPro" id="IPR000320">
    <property type="entry name" value="Hedgehog_signalling_dom"/>
</dbReference>
<dbReference type="GO" id="GO:0048709">
    <property type="term" value="P:oligodendrocyte differentiation"/>
    <property type="evidence" value="ECO:0007669"/>
    <property type="project" value="TreeGrafter"/>
</dbReference>
<dbReference type="GO" id="GO:0051239">
    <property type="term" value="P:regulation of multicellular organismal process"/>
    <property type="evidence" value="ECO:0007669"/>
    <property type="project" value="UniProtKB-ARBA"/>
</dbReference>
<dbReference type="GO" id="GO:0005113">
    <property type="term" value="F:patched binding"/>
    <property type="evidence" value="ECO:0007669"/>
    <property type="project" value="TreeGrafter"/>
</dbReference>
<evidence type="ECO:0000256" key="8">
    <source>
        <dbReference type="ARBA" id="ARBA00022729"/>
    </source>
</evidence>
<feature type="site" description="Cleavage; by autolysis" evidence="19">
    <location>
        <begin position="200"/>
        <end position="201"/>
    </location>
</feature>
<dbReference type="GO" id="GO:0048468">
    <property type="term" value="P:cell development"/>
    <property type="evidence" value="ECO:0007669"/>
    <property type="project" value="UniProtKB-ARBA"/>
</dbReference>
<evidence type="ECO:0000256" key="13">
    <source>
        <dbReference type="ARBA" id="ARBA00022837"/>
    </source>
</evidence>
<dbReference type="GO" id="GO:0007267">
    <property type="term" value="P:cell-cell signaling"/>
    <property type="evidence" value="ECO:0007669"/>
    <property type="project" value="InterPro"/>
</dbReference>
<gene>
    <name evidence="24" type="primary">Shh</name>
    <name evidence="24" type="ORF">TYRSAV_R11340</name>
</gene>
<dbReference type="GO" id="GO:0060591">
    <property type="term" value="P:chondroblast differentiation"/>
    <property type="evidence" value="ECO:0007669"/>
    <property type="project" value="UniProtKB-ARBA"/>
</dbReference>
<evidence type="ECO:0000256" key="19">
    <source>
        <dbReference type="PIRSR" id="PIRSR009400-1"/>
    </source>
</evidence>
<feature type="binding site" evidence="20">
    <location>
        <position position="150"/>
    </location>
    <ligand>
        <name>Zn(2+)</name>
        <dbReference type="ChEBI" id="CHEBI:29105"/>
    </ligand>
</feature>
<sequence length="408" mass="45054">MDEMLLLTRILLVGFICALLVSSGLTCGPGRGIGKRRHPKKLTPLAYKQFIPNVAEKTLGASGRYEGKITRNSERFKELTPNYNPDIIFKDEENTGADRLMTQRCKDKLNALAISVMNQWPGVKLRVTEGWDEDGHHSEESLHYEGRAVDITTSDRDRSKYGMLARLAVEAGFDWVYYESKAHIHCSVKAENSVAAKSGGCFPGSATVHLEQGGTKLVKDLRPGDRVLVADTEGRLLYSDFLTFLDREDGSHKLFYVIETRQPRARLLLTAAHLVFVAPQHNQSQEGTPSSRALFASRVRPGQRVFVLGEGGRQLLPAAVHSGTILINRVLASCYAVVEEHSWAHWAFAPFRLLQGMLAALCPSGGASPMGDPTAPGIHWYSRLLYRIGSWVLDSDSLHPLGMVVSSS</sequence>
<keyword evidence="3 21" id="KW-0217">Developmental protein</keyword>
<keyword evidence="14 21" id="KW-0333">Golgi apparatus</keyword>
<comment type="subcellular location">
    <subcellularLocation>
        <location evidence="1">Endoplasmic reticulum membrane</location>
    </subcellularLocation>
</comment>
<dbReference type="GO" id="GO:0045595">
    <property type="term" value="P:regulation of cell differentiation"/>
    <property type="evidence" value="ECO:0007669"/>
    <property type="project" value="UniProtKB-ARBA"/>
</dbReference>
<dbReference type="InterPro" id="IPR036844">
    <property type="entry name" value="Hint_dom_sf"/>
</dbReference>
<keyword evidence="15 21" id="KW-0472">Membrane</keyword>
<dbReference type="FunFam" id="2.170.16.10:FF:000001">
    <property type="entry name" value="Indian hedgehog"/>
    <property type="match status" value="1"/>
</dbReference>
<name>A0A7L0XE55_TYRSA</name>
<evidence type="ECO:0000256" key="3">
    <source>
        <dbReference type="ARBA" id="ARBA00022473"/>
    </source>
</evidence>
<proteinExistence type="inferred from homology"/>
<evidence type="ECO:0000256" key="17">
    <source>
        <dbReference type="ARBA" id="ARBA00023288"/>
    </source>
</evidence>
<keyword evidence="6" id="KW-0808">Transferase</keyword>
<keyword evidence="11 21" id="KW-0256">Endoplasmic reticulum</keyword>
<dbReference type="GO" id="GO:0000139">
    <property type="term" value="C:Golgi membrane"/>
    <property type="evidence" value="ECO:0007669"/>
    <property type="project" value="UniProtKB-SubCell"/>
</dbReference>
<comment type="similarity">
    <text evidence="2 21">Belongs to the hedgehog family.</text>
</comment>
<dbReference type="InterPro" id="IPR001657">
    <property type="entry name" value="Hedgehog"/>
</dbReference>
<dbReference type="Proteomes" id="UP000537779">
    <property type="component" value="Unassembled WGS sequence"/>
</dbReference>
<protein>
    <recommendedName>
        <fullName evidence="21">Hedgehog protein</fullName>
    </recommendedName>
</protein>
<evidence type="ECO:0000256" key="16">
    <source>
        <dbReference type="ARBA" id="ARBA00023139"/>
    </source>
</evidence>
<keyword evidence="16" id="KW-0564">Palmitate</keyword>
<keyword evidence="25" id="KW-1185">Reference proteome</keyword>
<comment type="subcellular location">
    <molecule>Sonic hedgehog protein</molecule>
    <subcellularLocation>
        <location evidence="21">Endoplasmic reticulum membrane</location>
    </subcellularLocation>
    <subcellularLocation>
        <location evidence="21">Golgi apparatus membrane</location>
    </subcellularLocation>
</comment>
<dbReference type="InterPro" id="IPR003587">
    <property type="entry name" value="Hint_dom_N"/>
</dbReference>
<dbReference type="GO" id="GO:0005886">
    <property type="term" value="C:plasma membrane"/>
    <property type="evidence" value="ECO:0007669"/>
    <property type="project" value="UniProtKB-SubCell"/>
</dbReference>
<feature type="non-terminal residue" evidence="24">
    <location>
        <position position="408"/>
    </location>
</feature>
<dbReference type="EMBL" id="VXAW01005341">
    <property type="protein sequence ID" value="NXM01378.1"/>
    <property type="molecule type" value="Genomic_DNA"/>
</dbReference>
<feature type="signal peptide" evidence="22">
    <location>
        <begin position="1"/>
        <end position="26"/>
    </location>
</feature>
<keyword evidence="8 21" id="KW-0732">Signal</keyword>
<evidence type="ECO:0000256" key="10">
    <source>
        <dbReference type="ARBA" id="ARBA00022813"/>
    </source>
</evidence>
<evidence type="ECO:0000256" key="5">
    <source>
        <dbReference type="ARBA" id="ARBA00022670"/>
    </source>
</evidence>
<comment type="subunit">
    <text evidence="18">Multimer.</text>
</comment>
<dbReference type="SUPFAM" id="SSF55166">
    <property type="entry name" value="Hedgehog/DD-peptidase"/>
    <property type="match status" value="1"/>
</dbReference>
<dbReference type="PRINTS" id="PR00632">
    <property type="entry name" value="SONICHHOG"/>
</dbReference>
<evidence type="ECO:0000256" key="18">
    <source>
        <dbReference type="ARBA" id="ARBA00034131"/>
    </source>
</evidence>
<dbReference type="GO" id="GO:0007224">
    <property type="term" value="P:smoothened signaling pathway"/>
    <property type="evidence" value="ECO:0007669"/>
    <property type="project" value="TreeGrafter"/>
</dbReference>
<dbReference type="GO" id="GO:0005789">
    <property type="term" value="C:endoplasmic reticulum membrane"/>
    <property type="evidence" value="ECO:0007669"/>
    <property type="project" value="UniProtKB-SubCell"/>
</dbReference>
<evidence type="ECO:0000313" key="25">
    <source>
        <dbReference type="Proteomes" id="UP000537779"/>
    </source>
</evidence>
<evidence type="ECO:0000256" key="2">
    <source>
        <dbReference type="ARBA" id="ARBA00010649"/>
    </source>
</evidence>
<keyword evidence="7 20" id="KW-0479">Metal-binding</keyword>
<dbReference type="AlphaFoldDB" id="A0A7L0XE55"/>
<comment type="subcellular location">
    <molecule>Protein hedgehog N-product</molecule>
    <subcellularLocation>
        <location evidence="21">Cell membrane</location>
        <topology evidence="21">Lipid-anchor</topology>
    </subcellularLocation>
</comment>
<dbReference type="CDD" id="cd00081">
    <property type="entry name" value="Hint"/>
    <property type="match status" value="1"/>
</dbReference>
<feature type="non-terminal residue" evidence="24">
    <location>
        <position position="1"/>
    </location>
</feature>
<feature type="chain" id="PRO_5029878498" description="Hedgehog protein" evidence="22">
    <location>
        <begin position="27"/>
        <end position="408"/>
    </location>
</feature>
<dbReference type="SUPFAM" id="SSF51294">
    <property type="entry name" value="Hedgehog/intein (Hint) domain"/>
    <property type="match status" value="1"/>
</dbReference>
<dbReference type="GO" id="GO:0016740">
    <property type="term" value="F:transferase activity"/>
    <property type="evidence" value="ECO:0007669"/>
    <property type="project" value="UniProtKB-KW"/>
</dbReference>